<dbReference type="AlphaFoldDB" id="A0A7C8N3H9"/>
<feature type="region of interest" description="Disordered" evidence="1">
    <location>
        <begin position="138"/>
        <end position="160"/>
    </location>
</feature>
<dbReference type="EMBL" id="WUBL01000007">
    <property type="protein sequence ID" value="KAF2972294.1"/>
    <property type="molecule type" value="Genomic_DNA"/>
</dbReference>
<feature type="signal peptide" evidence="2">
    <location>
        <begin position="1"/>
        <end position="17"/>
    </location>
</feature>
<dbReference type="PANTHER" id="PTHR38849:SF1">
    <property type="entry name" value="SMALL SECRETED PROTEIN"/>
    <property type="match status" value="1"/>
</dbReference>
<evidence type="ECO:0008006" key="5">
    <source>
        <dbReference type="Google" id="ProtNLM"/>
    </source>
</evidence>
<feature type="compositionally biased region" description="Polar residues" evidence="1">
    <location>
        <begin position="148"/>
        <end position="160"/>
    </location>
</feature>
<proteinExistence type="predicted"/>
<organism evidence="3 4">
    <name type="scientific">Xylaria multiplex</name>
    <dbReference type="NCBI Taxonomy" id="323545"/>
    <lineage>
        <taxon>Eukaryota</taxon>
        <taxon>Fungi</taxon>
        <taxon>Dikarya</taxon>
        <taxon>Ascomycota</taxon>
        <taxon>Pezizomycotina</taxon>
        <taxon>Sordariomycetes</taxon>
        <taxon>Xylariomycetidae</taxon>
        <taxon>Xylariales</taxon>
        <taxon>Xylariaceae</taxon>
        <taxon>Xylaria</taxon>
    </lineage>
</organism>
<keyword evidence="2" id="KW-0732">Signal</keyword>
<evidence type="ECO:0000256" key="2">
    <source>
        <dbReference type="SAM" id="SignalP"/>
    </source>
</evidence>
<reference evidence="3 4" key="1">
    <citation type="submission" date="2019-12" db="EMBL/GenBank/DDBJ databases">
        <title>Draft genome sequence of the ascomycete Xylaria multiplex DSM 110363.</title>
        <authorList>
            <person name="Buettner E."/>
            <person name="Kellner H."/>
        </authorList>
    </citation>
    <scope>NUCLEOTIDE SEQUENCE [LARGE SCALE GENOMIC DNA]</scope>
    <source>
        <strain evidence="3 4">DSM 110363</strain>
    </source>
</reference>
<evidence type="ECO:0000313" key="3">
    <source>
        <dbReference type="EMBL" id="KAF2972294.1"/>
    </source>
</evidence>
<protein>
    <recommendedName>
        <fullName evidence="5">Small secreted protein</fullName>
    </recommendedName>
</protein>
<dbReference type="PANTHER" id="PTHR38849">
    <property type="entry name" value="SMALL SECRETED PROTEIN"/>
    <property type="match status" value="1"/>
</dbReference>
<keyword evidence="4" id="KW-1185">Reference proteome</keyword>
<dbReference type="Proteomes" id="UP000481858">
    <property type="component" value="Unassembled WGS sequence"/>
</dbReference>
<gene>
    <name evidence="3" type="ORF">GQX73_g1306</name>
</gene>
<dbReference type="OrthoDB" id="2151417at2759"/>
<evidence type="ECO:0000256" key="1">
    <source>
        <dbReference type="SAM" id="MobiDB-lite"/>
    </source>
</evidence>
<evidence type="ECO:0000313" key="4">
    <source>
        <dbReference type="Proteomes" id="UP000481858"/>
    </source>
</evidence>
<sequence length="160" mass="16967">MRFTISLIAACAALAQAGVFSQQNYDDISISGGVAGNAQNEALAVFGALDLNDLANVDEDDLDFLNSVNQIANDAETDAFNPAIEAASGEEADALQRGKIKNKVLKLTATVLKLQAQAAQGKDVQDKLDKEQTKLNKNIQQDEDEAGNASTFLSFDATTD</sequence>
<accession>A0A7C8N3H9</accession>
<comment type="caution">
    <text evidence="3">The sequence shown here is derived from an EMBL/GenBank/DDBJ whole genome shotgun (WGS) entry which is preliminary data.</text>
</comment>
<dbReference type="InParanoid" id="A0A7C8N3H9"/>
<name>A0A7C8N3H9_9PEZI</name>
<feature type="chain" id="PRO_5028856057" description="Small secreted protein" evidence="2">
    <location>
        <begin position="18"/>
        <end position="160"/>
    </location>
</feature>